<dbReference type="Proteomes" id="UP000010121">
    <property type="component" value="Unassembled WGS sequence"/>
</dbReference>
<comment type="caution">
    <text evidence="1">The sequence shown here is derived from an EMBL/GenBank/DDBJ whole genome shotgun (WGS) entry which is preliminary data.</text>
</comment>
<reference evidence="1 2" key="1">
    <citation type="submission" date="2009-08" db="EMBL/GenBank/DDBJ databases">
        <title>The draft genome of Rhodobacter sp. SW2.</title>
        <authorList>
            <consortium name="US DOE Joint Genome Institute (JGI-PGF)"/>
            <person name="Lucas S."/>
            <person name="Copeland A."/>
            <person name="Lapidus A."/>
            <person name="Glavina del Rio T."/>
            <person name="Tice H."/>
            <person name="Bruce D."/>
            <person name="Goodwin L."/>
            <person name="Pitluck S."/>
            <person name="Larimer F."/>
            <person name="Land M.L."/>
            <person name="Hauser L."/>
            <person name="Emerson D."/>
        </authorList>
    </citation>
    <scope>NUCLEOTIDE SEQUENCE [LARGE SCALE GENOMIC DNA]</scope>
    <source>
        <strain evidence="1 2">SW2</strain>
    </source>
</reference>
<gene>
    <name evidence="1" type="ORF">Rsw2DRAFT_1744</name>
</gene>
<proteinExistence type="predicted"/>
<keyword evidence="2" id="KW-1185">Reference proteome</keyword>
<protein>
    <submittedName>
        <fullName evidence="1">Transposase IS3/IS911 family protein</fullName>
    </submittedName>
</protein>
<name>C8S116_9RHOB</name>
<evidence type="ECO:0000313" key="1">
    <source>
        <dbReference type="EMBL" id="EEW25214.1"/>
    </source>
</evidence>
<accession>C8S116</accession>
<dbReference type="Pfam" id="PF01527">
    <property type="entry name" value="HTH_Tnp_1"/>
    <property type="match status" value="1"/>
</dbReference>
<dbReference type="GO" id="GO:0006313">
    <property type="term" value="P:DNA transposition"/>
    <property type="evidence" value="ECO:0007669"/>
    <property type="project" value="InterPro"/>
</dbReference>
<dbReference type="Gene3D" id="1.10.10.60">
    <property type="entry name" value="Homeodomain-like"/>
    <property type="match status" value="1"/>
</dbReference>
<dbReference type="InterPro" id="IPR009057">
    <property type="entry name" value="Homeodomain-like_sf"/>
</dbReference>
<evidence type="ECO:0000313" key="2">
    <source>
        <dbReference type="Proteomes" id="UP000010121"/>
    </source>
</evidence>
<dbReference type="InterPro" id="IPR002514">
    <property type="entry name" value="Transposase_8"/>
</dbReference>
<dbReference type="OrthoDB" id="9803878at2"/>
<dbReference type="GO" id="GO:0003677">
    <property type="term" value="F:DNA binding"/>
    <property type="evidence" value="ECO:0007669"/>
    <property type="project" value="InterPro"/>
</dbReference>
<dbReference type="GO" id="GO:0004803">
    <property type="term" value="F:transposase activity"/>
    <property type="evidence" value="ECO:0007669"/>
    <property type="project" value="InterPro"/>
</dbReference>
<dbReference type="SUPFAM" id="SSF46689">
    <property type="entry name" value="Homeodomain-like"/>
    <property type="match status" value="1"/>
</dbReference>
<dbReference type="eggNOG" id="COG2963">
    <property type="taxonomic scope" value="Bacteria"/>
</dbReference>
<dbReference type="STRING" id="371731.Rsw2DRAFT_1744"/>
<dbReference type="EMBL" id="ACYY01000010">
    <property type="protein sequence ID" value="EEW25214.1"/>
    <property type="molecule type" value="Genomic_DNA"/>
</dbReference>
<organism evidence="1 2">
    <name type="scientific">Rhodobacter ferrooxidans</name>
    <dbReference type="NCBI Taxonomy" id="371731"/>
    <lineage>
        <taxon>Bacteria</taxon>
        <taxon>Pseudomonadati</taxon>
        <taxon>Pseudomonadota</taxon>
        <taxon>Alphaproteobacteria</taxon>
        <taxon>Rhodobacterales</taxon>
        <taxon>Rhodobacter group</taxon>
        <taxon>Rhodobacter</taxon>
    </lineage>
</organism>
<dbReference type="AlphaFoldDB" id="C8S116"/>
<sequence>MSGANFTDEFKRDAEAQVEDRGYPMRDVAERLGVSTKSIYSWQKQFLRPAKVIQEVDA</sequence>